<evidence type="ECO:0000256" key="1">
    <source>
        <dbReference type="SAM" id="Phobius"/>
    </source>
</evidence>
<keyword evidence="1" id="KW-0472">Membrane</keyword>
<protein>
    <submittedName>
        <fullName evidence="2">Uncharacterized protein</fullName>
    </submittedName>
</protein>
<sequence length="201" mass="22318">MVSQNRRNEAIDYLQESSEHQCEMLNPSTWKMKTTSALFLSECLRLKGVCGKITKIAMQCCRATYKLASLFHSQLPASIASNLLPGLCLDATNLDFFSSFLAVFMEIIDDKQDEMICTRERLLEPCLVISFIKVFVKLLSNYLRFIYLCVTSAAVAPGISLSLSLWAKESSLIMVSYLSSSDASGLTEVSLAASLRPQFVA</sequence>
<keyword evidence="1" id="KW-1133">Transmembrane helix</keyword>
<dbReference type="EMBL" id="WJXA01000009">
    <property type="protein sequence ID" value="KAF7132686.1"/>
    <property type="molecule type" value="Genomic_DNA"/>
</dbReference>
<dbReference type="AlphaFoldDB" id="A0A834GEC4"/>
<feature type="transmembrane region" description="Helical" evidence="1">
    <location>
        <begin position="145"/>
        <end position="167"/>
    </location>
</feature>
<proteinExistence type="predicted"/>
<evidence type="ECO:0000313" key="2">
    <source>
        <dbReference type="EMBL" id="KAF7132686.1"/>
    </source>
</evidence>
<name>A0A834GEC4_RHOSS</name>
<evidence type="ECO:0000313" key="3">
    <source>
        <dbReference type="Proteomes" id="UP000626092"/>
    </source>
</evidence>
<gene>
    <name evidence="2" type="ORF">RHSIM_Rhsim09G0184900</name>
</gene>
<dbReference type="Proteomes" id="UP000626092">
    <property type="component" value="Unassembled WGS sequence"/>
</dbReference>
<reference evidence="2" key="1">
    <citation type="submission" date="2019-11" db="EMBL/GenBank/DDBJ databases">
        <authorList>
            <person name="Liu Y."/>
            <person name="Hou J."/>
            <person name="Li T.-Q."/>
            <person name="Guan C.-H."/>
            <person name="Wu X."/>
            <person name="Wu H.-Z."/>
            <person name="Ling F."/>
            <person name="Zhang R."/>
            <person name="Shi X.-G."/>
            <person name="Ren J.-P."/>
            <person name="Chen E.-F."/>
            <person name="Sun J.-M."/>
        </authorList>
    </citation>
    <scope>NUCLEOTIDE SEQUENCE</scope>
    <source>
        <strain evidence="2">Adult_tree_wgs_1</strain>
        <tissue evidence="2">Leaves</tissue>
    </source>
</reference>
<dbReference type="OrthoDB" id="10374501at2759"/>
<accession>A0A834GEC4</accession>
<comment type="caution">
    <text evidence="2">The sequence shown here is derived from an EMBL/GenBank/DDBJ whole genome shotgun (WGS) entry which is preliminary data.</text>
</comment>
<keyword evidence="3" id="KW-1185">Reference proteome</keyword>
<keyword evidence="1" id="KW-0812">Transmembrane</keyword>
<organism evidence="2 3">
    <name type="scientific">Rhododendron simsii</name>
    <name type="common">Sims's rhododendron</name>
    <dbReference type="NCBI Taxonomy" id="118357"/>
    <lineage>
        <taxon>Eukaryota</taxon>
        <taxon>Viridiplantae</taxon>
        <taxon>Streptophyta</taxon>
        <taxon>Embryophyta</taxon>
        <taxon>Tracheophyta</taxon>
        <taxon>Spermatophyta</taxon>
        <taxon>Magnoliopsida</taxon>
        <taxon>eudicotyledons</taxon>
        <taxon>Gunneridae</taxon>
        <taxon>Pentapetalae</taxon>
        <taxon>asterids</taxon>
        <taxon>Ericales</taxon>
        <taxon>Ericaceae</taxon>
        <taxon>Ericoideae</taxon>
        <taxon>Rhodoreae</taxon>
        <taxon>Rhododendron</taxon>
    </lineage>
</organism>